<sequence length="52" mass="5956">MEKEKQNVQQSLQKSEELLTQSEAEKDPSLGNYQQESQALQVKVAEFKDSLD</sequence>
<evidence type="ECO:0000313" key="2">
    <source>
        <dbReference type="EMBL" id="AFX74534.1"/>
    </source>
</evidence>
<feature type="compositionally biased region" description="Polar residues" evidence="1">
    <location>
        <begin position="7"/>
        <end position="22"/>
    </location>
</feature>
<proteinExistence type="predicted"/>
<gene>
    <name evidence="2" type="ORF">MOS_631</name>
</gene>
<accession>A0AAI8ANG3</accession>
<name>A0AAI8ANG3_MESHY</name>
<dbReference type="KEGG" id="mhs:MOS_631"/>
<dbReference type="RefSeq" id="WP_014582728.1">
    <property type="nucleotide sequence ID" value="NC_019552.1"/>
</dbReference>
<evidence type="ECO:0000313" key="3">
    <source>
        <dbReference type="Proteomes" id="UP000009399"/>
    </source>
</evidence>
<organism evidence="2 3">
    <name type="scientific">Mesomycoplasma hyorhinis SK76</name>
    <dbReference type="NCBI Taxonomy" id="1118964"/>
    <lineage>
        <taxon>Bacteria</taxon>
        <taxon>Bacillati</taxon>
        <taxon>Mycoplasmatota</taxon>
        <taxon>Mycoplasmoidales</taxon>
        <taxon>Metamycoplasmataceae</taxon>
        <taxon>Mesomycoplasma</taxon>
    </lineage>
</organism>
<reference evidence="2 3" key="1">
    <citation type="journal article" date="2013" name="Genome Announc.">
        <title>Complete Genome Sequence of Mycoplasma hyorhinis Strain SK76.</title>
        <authorList>
            <person name="Goodison S."/>
            <person name="Urquidi V."/>
            <person name="Kumar D."/>
            <person name="Reyes L."/>
            <person name="Rosser C.J."/>
        </authorList>
    </citation>
    <scope>NUCLEOTIDE SEQUENCE [LARGE SCALE GENOMIC DNA]</scope>
    <source>
        <strain evidence="2 3">SK76</strain>
    </source>
</reference>
<dbReference type="AlphaFoldDB" id="A0AAI8ANG3"/>
<dbReference type="Proteomes" id="UP000009399">
    <property type="component" value="Chromosome"/>
</dbReference>
<dbReference type="EMBL" id="CP003914">
    <property type="protein sequence ID" value="AFX74534.1"/>
    <property type="molecule type" value="Genomic_DNA"/>
</dbReference>
<evidence type="ECO:0000256" key="1">
    <source>
        <dbReference type="SAM" id="MobiDB-lite"/>
    </source>
</evidence>
<protein>
    <submittedName>
        <fullName evidence="2">Uncharacterized protein</fullName>
    </submittedName>
</protein>
<feature type="region of interest" description="Disordered" evidence="1">
    <location>
        <begin position="1"/>
        <end position="37"/>
    </location>
</feature>